<comment type="caution">
    <text evidence="1">The sequence shown here is derived from an EMBL/GenBank/DDBJ whole genome shotgun (WGS) entry which is preliminary data.</text>
</comment>
<reference evidence="1" key="1">
    <citation type="journal article" date="2014" name="Front. Microbiol.">
        <title>High frequency of phylogenetically diverse reductive dehalogenase-homologous genes in deep subseafloor sedimentary metagenomes.</title>
        <authorList>
            <person name="Kawai M."/>
            <person name="Futagami T."/>
            <person name="Toyoda A."/>
            <person name="Takaki Y."/>
            <person name="Nishi S."/>
            <person name="Hori S."/>
            <person name="Arai W."/>
            <person name="Tsubouchi T."/>
            <person name="Morono Y."/>
            <person name="Uchiyama I."/>
            <person name="Ito T."/>
            <person name="Fujiyama A."/>
            <person name="Inagaki F."/>
            <person name="Takami H."/>
        </authorList>
    </citation>
    <scope>NUCLEOTIDE SEQUENCE</scope>
    <source>
        <strain evidence="1">Expedition CK06-06</strain>
    </source>
</reference>
<dbReference type="AlphaFoldDB" id="X0ZIV2"/>
<accession>X0ZIV2</accession>
<sequence length="30" mass="3416">QNIPMIIETPKDGGYKKDVENLSIFLYTTS</sequence>
<name>X0ZIV2_9ZZZZ</name>
<evidence type="ECO:0000313" key="1">
    <source>
        <dbReference type="EMBL" id="GAG58012.1"/>
    </source>
</evidence>
<organism evidence="1">
    <name type="scientific">marine sediment metagenome</name>
    <dbReference type="NCBI Taxonomy" id="412755"/>
    <lineage>
        <taxon>unclassified sequences</taxon>
        <taxon>metagenomes</taxon>
        <taxon>ecological metagenomes</taxon>
    </lineage>
</organism>
<feature type="non-terminal residue" evidence="1">
    <location>
        <position position="1"/>
    </location>
</feature>
<protein>
    <submittedName>
        <fullName evidence="1">Uncharacterized protein</fullName>
    </submittedName>
</protein>
<dbReference type="EMBL" id="BART01002203">
    <property type="protein sequence ID" value="GAG58012.1"/>
    <property type="molecule type" value="Genomic_DNA"/>
</dbReference>
<gene>
    <name evidence="1" type="ORF">S01H4_06926</name>
</gene>
<proteinExistence type="predicted"/>